<sequence length="318" mass="37401">MLKYRVYLENYWETQFDEFNYVDYSQHFTEDKPCNIYMVGIRPRVMIDPRSFEVINSTAIMLTFIIQYDLKEYDEKRIEVKLPREISGTANLVSNKPYSRFQITDNKGDIFEDIELLGDSGIHAKAFYVLRNNLSDEDEIAEINDLEVVYIGQSLKMDKTLSAMKRLGHHQKAQKVLERCNREFIYNEVYILLCSFIQKVDLITDSEELTKVDGQDKLFKAIEESKSLEDETKFRTDIAEASLIDYFDTKDFNSDFIGSFGRKTHKYYKKLILSSISEVTLEVDLTKLCYMYSQTINRKNYHSVSYAPHSNFQKTILK</sequence>
<protein>
    <submittedName>
        <fullName evidence="1">Uncharacterized protein</fullName>
    </submittedName>
</protein>
<dbReference type="RefSeq" id="WP_343786401.1">
    <property type="nucleotide sequence ID" value="NZ_BAAAFH010000011.1"/>
</dbReference>
<keyword evidence="2" id="KW-1185">Reference proteome</keyword>
<gene>
    <name evidence="1" type="ORF">GCM10009118_15980</name>
</gene>
<evidence type="ECO:0000313" key="1">
    <source>
        <dbReference type="EMBL" id="GAA0875189.1"/>
    </source>
</evidence>
<comment type="caution">
    <text evidence="1">The sequence shown here is derived from an EMBL/GenBank/DDBJ whole genome shotgun (WGS) entry which is preliminary data.</text>
</comment>
<dbReference type="EMBL" id="BAAAFH010000011">
    <property type="protein sequence ID" value="GAA0875189.1"/>
    <property type="molecule type" value="Genomic_DNA"/>
</dbReference>
<organism evidence="1 2">
    <name type="scientific">Wandonia haliotis</name>
    <dbReference type="NCBI Taxonomy" id="574963"/>
    <lineage>
        <taxon>Bacteria</taxon>
        <taxon>Pseudomonadati</taxon>
        <taxon>Bacteroidota</taxon>
        <taxon>Flavobacteriia</taxon>
        <taxon>Flavobacteriales</taxon>
        <taxon>Crocinitomicaceae</taxon>
        <taxon>Wandonia</taxon>
    </lineage>
</organism>
<reference evidence="1 2" key="1">
    <citation type="journal article" date="2019" name="Int. J. Syst. Evol. Microbiol.">
        <title>The Global Catalogue of Microorganisms (GCM) 10K type strain sequencing project: providing services to taxonomists for standard genome sequencing and annotation.</title>
        <authorList>
            <consortium name="The Broad Institute Genomics Platform"/>
            <consortium name="The Broad Institute Genome Sequencing Center for Infectious Disease"/>
            <person name="Wu L."/>
            <person name="Ma J."/>
        </authorList>
    </citation>
    <scope>NUCLEOTIDE SEQUENCE [LARGE SCALE GENOMIC DNA]</scope>
    <source>
        <strain evidence="1 2">JCM 16083</strain>
    </source>
</reference>
<dbReference type="Proteomes" id="UP001501126">
    <property type="component" value="Unassembled WGS sequence"/>
</dbReference>
<accession>A0ABN1MPG9</accession>
<proteinExistence type="predicted"/>
<name>A0ABN1MPG9_9FLAO</name>
<evidence type="ECO:0000313" key="2">
    <source>
        <dbReference type="Proteomes" id="UP001501126"/>
    </source>
</evidence>